<dbReference type="GO" id="GO:0005634">
    <property type="term" value="C:nucleus"/>
    <property type="evidence" value="ECO:0007669"/>
    <property type="project" value="UniProtKB-SubCell"/>
</dbReference>
<dbReference type="GO" id="GO:0007064">
    <property type="term" value="P:mitotic sister chromatid cohesion"/>
    <property type="evidence" value="ECO:0007669"/>
    <property type="project" value="InterPro"/>
</dbReference>
<dbReference type="Proteomes" id="UP000824120">
    <property type="component" value="Chromosome 3"/>
</dbReference>
<sequence length="1070" mass="119704">MGALVRVSVSDEEEERNKKLLEAGNELLQQPTSSSKEELLEKLDNLEHLLSMVKQVPPASARDAFRPAMEALVADGLLRHPDIDVKVSVASCISEIMRITAPDQPYDDSRLTASTIHTTFFAQLCIYDFLGCMNSIYTYSLLVSCSIGGQDFFELAVLAFGKLSCLDGRCYSKAVSIIEVLAKYRTCVLMWDLELDALIVQMFQHFLNSIRPDHPDQVFMDIEEIMSIIIKESEEIPMQLLNILISSVKKENQNVSPRSYVLGERVLQESAVKLHPYLPKAVRSLGISINNYSEVVELIWIEALESKTTVENAPEELASHAAPDIVVPFLDQAPILLGKDDPKHKDNDVVLETDTILKESEHGDAMKQQKSTDSRTTLQSENLGFVNAAAKKAVDPEATHTSKKRGWKPNFLNKPEEGYDHAWVSGERRSKARILLKDCGKDTKKRSSCSPKCAISKGLYGEEKTPIMTCIKRHQKEKNDKSISARDAPGAITKKKVSQPTSVASEEFSVVEALEEKHEKDDKKNIPARYRDKRQRLSVDESGAEALGFVFSITKESNFAKTSKDQRRRKNSPSQEKVITKVNVLVLEYYVDSSKALGSVSNTKERTSPKTSKEQRKRKNLPSQEALGSVSNTKEKTSPKTSKEQHKRKNLPSQEEALGSVSIIKQSNFPKSSKEQRKRKNSPSQEEDSADKVVREHGKELVGCRVRVWWPLDQVFYEGLVTDFDHSEKKHTVIYGDGDQEMLNLTKERWELVDNDNASYPIHEIAPGPSDLSDMRLGCIIDSYRHTRKKKKALNVDNDVPLLTPGTESKKNACSKTKLYSGKATDDPMTPTLTMQHNSTPKGVHQNKGIKVEGSESGVDENPRSLTTTIKVSPEDGDVSSELVDVCGYKVKVSSAPILAAIFAKYGDITGNCQCKSLAARASLLDVVSDVVRRLKTGDVSISSIKAMRSVVSDAVDAKLDVAWLQQYLDEISKEEDMEKKSSLLMALRETTMLVSKAAKKDLVERNKEVLAAEKRLKKAERRLREAQSRAGEVQRSVKAFEILGEKVQQDIKEAKDQEQYWLSRLSELL</sequence>
<keyword evidence="8" id="KW-1185">Reference proteome</keyword>
<dbReference type="CDD" id="cd20404">
    <property type="entry name" value="Tudor_Agenet_AtEML-like"/>
    <property type="match status" value="1"/>
</dbReference>
<keyword evidence="5" id="KW-0175">Coiled coil</keyword>
<dbReference type="PANTHER" id="PTHR12663:SF69">
    <property type="entry name" value="SISTER CHROMATID COHESION PROTEIN PDS5 HOMOLOG E"/>
    <property type="match status" value="1"/>
</dbReference>
<organism evidence="7 8">
    <name type="scientific">Solanum commersonii</name>
    <name type="common">Commerson's wild potato</name>
    <name type="synonym">Commerson's nightshade</name>
    <dbReference type="NCBI Taxonomy" id="4109"/>
    <lineage>
        <taxon>Eukaryota</taxon>
        <taxon>Viridiplantae</taxon>
        <taxon>Streptophyta</taxon>
        <taxon>Embryophyta</taxon>
        <taxon>Tracheophyta</taxon>
        <taxon>Spermatophyta</taxon>
        <taxon>Magnoliopsida</taxon>
        <taxon>eudicotyledons</taxon>
        <taxon>Gunneridae</taxon>
        <taxon>Pentapetalae</taxon>
        <taxon>asterids</taxon>
        <taxon>lamiids</taxon>
        <taxon>Solanales</taxon>
        <taxon>Solanaceae</taxon>
        <taxon>Solanoideae</taxon>
        <taxon>Solaneae</taxon>
        <taxon>Solanum</taxon>
    </lineage>
</organism>
<keyword evidence="4" id="KW-0539">Nucleus</keyword>
<protein>
    <submittedName>
        <fullName evidence="7">Uncharacterized protein</fullName>
    </submittedName>
</protein>
<evidence type="ECO:0000256" key="1">
    <source>
        <dbReference type="ARBA" id="ARBA00004123"/>
    </source>
</evidence>
<comment type="caution">
    <text evidence="7">The sequence shown here is derived from an EMBL/GenBank/DDBJ whole genome shotgun (WGS) entry which is preliminary data.</text>
</comment>
<evidence type="ECO:0000256" key="6">
    <source>
        <dbReference type="SAM" id="MobiDB-lite"/>
    </source>
</evidence>
<gene>
    <name evidence="7" type="ORF">H5410_018492</name>
</gene>
<evidence type="ECO:0000256" key="4">
    <source>
        <dbReference type="ARBA" id="ARBA00023242"/>
    </source>
</evidence>
<dbReference type="Pfam" id="PF05278">
    <property type="entry name" value="PEARLI-4"/>
    <property type="match status" value="1"/>
</dbReference>
<proteinExistence type="predicted"/>
<feature type="compositionally biased region" description="Basic and acidic residues" evidence="6">
    <location>
        <begin position="603"/>
        <end position="614"/>
    </location>
</feature>
<feature type="region of interest" description="Disordered" evidence="6">
    <location>
        <begin position="599"/>
        <end position="694"/>
    </location>
</feature>
<feature type="compositionally biased region" description="Basic and acidic residues" evidence="6">
    <location>
        <begin position="633"/>
        <end position="644"/>
    </location>
</feature>
<feature type="coiled-coil region" evidence="5">
    <location>
        <begin position="10"/>
        <end position="56"/>
    </location>
</feature>
<keyword evidence="3" id="KW-0234">DNA repair</keyword>
<keyword evidence="2" id="KW-0227">DNA damage</keyword>
<dbReference type="GO" id="GO:0006281">
    <property type="term" value="P:DNA repair"/>
    <property type="evidence" value="ECO:0007669"/>
    <property type="project" value="UniProtKB-KW"/>
</dbReference>
<dbReference type="Gene3D" id="2.30.30.140">
    <property type="match status" value="1"/>
</dbReference>
<evidence type="ECO:0000256" key="2">
    <source>
        <dbReference type="ARBA" id="ARBA00022763"/>
    </source>
</evidence>
<comment type="subcellular location">
    <subcellularLocation>
        <location evidence="1">Nucleus</location>
    </subcellularLocation>
</comment>
<name>A0A9J6A3A5_SOLCO</name>
<reference evidence="7 8" key="1">
    <citation type="submission" date="2020-09" db="EMBL/GenBank/DDBJ databases">
        <title>De no assembly of potato wild relative species, Solanum commersonii.</title>
        <authorList>
            <person name="Cho K."/>
        </authorList>
    </citation>
    <scope>NUCLEOTIDE SEQUENCE [LARGE SCALE GENOMIC DNA]</scope>
    <source>
        <strain evidence="7">LZ3.2</strain>
        <tissue evidence="7">Leaf</tissue>
    </source>
</reference>
<dbReference type="OrthoDB" id="200660at2759"/>
<dbReference type="GO" id="GO:0000785">
    <property type="term" value="C:chromatin"/>
    <property type="evidence" value="ECO:0007669"/>
    <property type="project" value="TreeGrafter"/>
</dbReference>
<dbReference type="Pfam" id="PF20168">
    <property type="entry name" value="PDS5"/>
    <property type="match status" value="1"/>
</dbReference>
<evidence type="ECO:0000256" key="3">
    <source>
        <dbReference type="ARBA" id="ARBA00023204"/>
    </source>
</evidence>
<dbReference type="InterPro" id="IPR007942">
    <property type="entry name" value="PLipase-like"/>
</dbReference>
<dbReference type="EMBL" id="JACXVP010000003">
    <property type="protein sequence ID" value="KAG5618668.1"/>
    <property type="molecule type" value="Genomic_DNA"/>
</dbReference>
<dbReference type="AlphaFoldDB" id="A0A9J6A3A5"/>
<feature type="coiled-coil region" evidence="5">
    <location>
        <begin position="1003"/>
        <end position="1058"/>
    </location>
</feature>
<dbReference type="SUPFAM" id="SSF63748">
    <property type="entry name" value="Tudor/PWWP/MBT"/>
    <property type="match status" value="1"/>
</dbReference>
<dbReference type="PANTHER" id="PTHR12663">
    <property type="entry name" value="ANDROGEN INDUCED INHIBITOR OF PROLIFERATION AS3 / PDS5-RELATED"/>
    <property type="match status" value="1"/>
</dbReference>
<evidence type="ECO:0000313" key="7">
    <source>
        <dbReference type="EMBL" id="KAG5618668.1"/>
    </source>
</evidence>
<dbReference type="InterPro" id="IPR039776">
    <property type="entry name" value="Pds5"/>
</dbReference>
<accession>A0A9J6A3A5</accession>
<evidence type="ECO:0000313" key="8">
    <source>
        <dbReference type="Proteomes" id="UP000824120"/>
    </source>
</evidence>
<evidence type="ECO:0000256" key="5">
    <source>
        <dbReference type="SAM" id="Coils"/>
    </source>
</evidence>